<dbReference type="Proteomes" id="UP001060112">
    <property type="component" value="Chromosome"/>
</dbReference>
<evidence type="ECO:0000313" key="6">
    <source>
        <dbReference type="EMBL" id="UTY40386.1"/>
    </source>
</evidence>
<comment type="similarity">
    <text evidence="1">Belongs to the LysR transcriptional regulatory family.</text>
</comment>
<evidence type="ECO:0000256" key="3">
    <source>
        <dbReference type="ARBA" id="ARBA00023125"/>
    </source>
</evidence>
<evidence type="ECO:0000256" key="2">
    <source>
        <dbReference type="ARBA" id="ARBA00023015"/>
    </source>
</evidence>
<evidence type="ECO:0000313" key="7">
    <source>
        <dbReference type="Proteomes" id="UP001060112"/>
    </source>
</evidence>
<reference evidence="6" key="1">
    <citation type="submission" date="2022-07" db="EMBL/GenBank/DDBJ databases">
        <title>Faecal culturing of patients with breast cancer.</title>
        <authorList>
            <person name="Teng N.M.Y."/>
            <person name="Kiu R."/>
            <person name="Evans R."/>
            <person name="Baker D.J."/>
            <person name="Zenner C."/>
            <person name="Robinson S.D."/>
            <person name="Hall L.J."/>
        </authorList>
    </citation>
    <scope>NUCLEOTIDE SEQUENCE</scope>
    <source>
        <strain evidence="6">LH1062</strain>
    </source>
</reference>
<protein>
    <submittedName>
        <fullName evidence="6">Substrate-binding domain-containing protein</fullName>
    </submittedName>
</protein>
<dbReference type="EMBL" id="CP101620">
    <property type="protein sequence ID" value="UTY40386.1"/>
    <property type="molecule type" value="Genomic_DNA"/>
</dbReference>
<dbReference type="PANTHER" id="PTHR30346">
    <property type="entry name" value="TRANSCRIPTIONAL DUAL REGULATOR HCAR-RELATED"/>
    <property type="match status" value="1"/>
</dbReference>
<organism evidence="6 7">
    <name type="scientific">Allocoprobacillus halotolerans</name>
    <dbReference type="NCBI Taxonomy" id="2944914"/>
    <lineage>
        <taxon>Bacteria</taxon>
        <taxon>Bacillati</taxon>
        <taxon>Bacillota</taxon>
        <taxon>Erysipelotrichia</taxon>
        <taxon>Erysipelotrichales</taxon>
        <taxon>Erysipelotrichaceae</taxon>
        <taxon>Allocoprobacillus</taxon>
    </lineage>
</organism>
<keyword evidence="7" id="KW-1185">Reference proteome</keyword>
<name>A0ABY5I4Y8_9FIRM</name>
<dbReference type="RefSeq" id="WP_290141807.1">
    <property type="nucleotide sequence ID" value="NZ_CP101620.1"/>
</dbReference>
<dbReference type="SUPFAM" id="SSF53850">
    <property type="entry name" value="Periplasmic binding protein-like II"/>
    <property type="match status" value="1"/>
</dbReference>
<keyword evidence="3" id="KW-0238">DNA-binding</keyword>
<proteinExistence type="inferred from homology"/>
<gene>
    <name evidence="6" type="ORF">NMU03_06290</name>
</gene>
<evidence type="ECO:0000256" key="1">
    <source>
        <dbReference type="ARBA" id="ARBA00009437"/>
    </source>
</evidence>
<accession>A0ABY5I4Y8</accession>
<sequence>MLEVNQECYEMIHYLNHENIGELKLGYLKGIEHCIMIDHIQNFYKDHSHINVKLYRDSRQQIEDMLRNYQVDCILTSRVGDDLINFEDDWQYQRIYSYPFVVAMNKNHQLAKENYLHYFDVKNQTQVILDTNELHFISQDLDMILMHLAISQDTAILAQFTQDYYAYQKYLRYISLQDFPQRFHIYIIWHKNTMNDILHAFLQSIQKSL</sequence>
<dbReference type="InterPro" id="IPR005119">
    <property type="entry name" value="LysR_subst-bd"/>
</dbReference>
<keyword evidence="4" id="KW-0804">Transcription</keyword>
<dbReference type="Gene3D" id="3.40.190.10">
    <property type="entry name" value="Periplasmic binding protein-like II"/>
    <property type="match status" value="1"/>
</dbReference>
<evidence type="ECO:0000259" key="5">
    <source>
        <dbReference type="Pfam" id="PF03466"/>
    </source>
</evidence>
<feature type="domain" description="LysR substrate-binding" evidence="5">
    <location>
        <begin position="18"/>
        <end position="133"/>
    </location>
</feature>
<evidence type="ECO:0000256" key="4">
    <source>
        <dbReference type="ARBA" id="ARBA00023163"/>
    </source>
</evidence>
<dbReference type="Pfam" id="PF03466">
    <property type="entry name" value="LysR_substrate"/>
    <property type="match status" value="1"/>
</dbReference>
<dbReference type="PANTHER" id="PTHR30346:SF0">
    <property type="entry name" value="HCA OPERON TRANSCRIPTIONAL ACTIVATOR HCAR"/>
    <property type="match status" value="1"/>
</dbReference>
<keyword evidence="2" id="KW-0805">Transcription regulation</keyword>
<dbReference type="CDD" id="cd05466">
    <property type="entry name" value="PBP2_LTTR_substrate"/>
    <property type="match status" value="1"/>
</dbReference>